<dbReference type="AlphaFoldDB" id="U4L2A7"/>
<reference evidence="2 3" key="1">
    <citation type="journal article" date="2013" name="PLoS Genet.">
        <title>The genome and development-dependent transcriptomes of Pyronema confluens: a window into fungal evolution.</title>
        <authorList>
            <person name="Traeger S."/>
            <person name="Altegoer F."/>
            <person name="Freitag M."/>
            <person name="Gabaldon T."/>
            <person name="Kempken F."/>
            <person name="Kumar A."/>
            <person name="Marcet-Houben M."/>
            <person name="Poggeler S."/>
            <person name="Stajich J.E."/>
            <person name="Nowrousian M."/>
        </authorList>
    </citation>
    <scope>NUCLEOTIDE SEQUENCE [LARGE SCALE GENOMIC DNA]</scope>
    <source>
        <strain evidence="3">CBS 100304</strain>
        <tissue evidence="2">Vegetative mycelium</tissue>
    </source>
</reference>
<organism evidence="2 3">
    <name type="scientific">Pyronema omphalodes (strain CBS 100304)</name>
    <name type="common">Pyronema confluens</name>
    <dbReference type="NCBI Taxonomy" id="1076935"/>
    <lineage>
        <taxon>Eukaryota</taxon>
        <taxon>Fungi</taxon>
        <taxon>Dikarya</taxon>
        <taxon>Ascomycota</taxon>
        <taxon>Pezizomycotina</taxon>
        <taxon>Pezizomycetes</taxon>
        <taxon>Pezizales</taxon>
        <taxon>Pyronemataceae</taxon>
        <taxon>Pyronema</taxon>
    </lineage>
</organism>
<keyword evidence="3" id="KW-1185">Reference proteome</keyword>
<accession>U4L2A7</accession>
<feature type="compositionally biased region" description="Acidic residues" evidence="1">
    <location>
        <begin position="33"/>
        <end position="98"/>
    </location>
</feature>
<dbReference type="OMA" id="ICADDND"/>
<dbReference type="EMBL" id="HF935496">
    <property type="protein sequence ID" value="CCX09806.1"/>
    <property type="molecule type" value="Genomic_DNA"/>
</dbReference>
<proteinExistence type="predicted"/>
<sequence length="217" mass="25114">MPDTKISNNSSMGEKRKRCGEEEEHEEHGENEKLEEDEDENGDEEEEDEEEEDEEEEDEEEEDEDKNYEDDDEEDEDEEEETDENGEEDEEEGDEENSSAEKAYKELPDYATEEELHSALFMHEFNKARLMQESGICADDNDVEIDNRYSQLLSTRRSRTSAGMQNLPDETLEYPVCAELGKYWCCLMHKNVAVDALGTVDPCAAVYANNTKGPRYF</sequence>
<evidence type="ECO:0000256" key="1">
    <source>
        <dbReference type="SAM" id="MobiDB-lite"/>
    </source>
</evidence>
<evidence type="ECO:0000313" key="2">
    <source>
        <dbReference type="EMBL" id="CCX09806.1"/>
    </source>
</evidence>
<evidence type="ECO:0000313" key="3">
    <source>
        <dbReference type="Proteomes" id="UP000018144"/>
    </source>
</evidence>
<dbReference type="Proteomes" id="UP000018144">
    <property type="component" value="Unassembled WGS sequence"/>
</dbReference>
<feature type="compositionally biased region" description="Polar residues" evidence="1">
    <location>
        <begin position="1"/>
        <end position="12"/>
    </location>
</feature>
<name>U4L2A7_PYROM</name>
<gene>
    <name evidence="2" type="ORF">PCON_09399</name>
</gene>
<protein>
    <submittedName>
        <fullName evidence="2">Uncharacterized protein</fullName>
    </submittedName>
</protein>
<feature type="region of interest" description="Disordered" evidence="1">
    <location>
        <begin position="1"/>
        <end position="101"/>
    </location>
</feature>